<organism evidence="4 5">
    <name type="scientific">Pseudoduganella violacea</name>
    <dbReference type="NCBI Taxonomy" id="1715466"/>
    <lineage>
        <taxon>Bacteria</taxon>
        <taxon>Pseudomonadati</taxon>
        <taxon>Pseudomonadota</taxon>
        <taxon>Betaproteobacteria</taxon>
        <taxon>Burkholderiales</taxon>
        <taxon>Oxalobacteraceae</taxon>
        <taxon>Telluria group</taxon>
        <taxon>Pseudoduganella</taxon>
    </lineage>
</organism>
<gene>
    <name evidence="4" type="ORF">FHS03_001542</name>
</gene>
<dbReference type="PANTHER" id="PTHR43420">
    <property type="entry name" value="ACETYLTRANSFERASE"/>
    <property type="match status" value="1"/>
</dbReference>
<evidence type="ECO:0000256" key="1">
    <source>
        <dbReference type="ARBA" id="ARBA00022679"/>
    </source>
</evidence>
<dbReference type="SUPFAM" id="SSF55729">
    <property type="entry name" value="Acyl-CoA N-acyltransferases (Nat)"/>
    <property type="match status" value="1"/>
</dbReference>
<dbReference type="Pfam" id="PF08445">
    <property type="entry name" value="FR47"/>
    <property type="match status" value="1"/>
</dbReference>
<dbReference type="Gene3D" id="3.40.630.30">
    <property type="match status" value="1"/>
</dbReference>
<dbReference type="InterPro" id="IPR000182">
    <property type="entry name" value="GNAT_dom"/>
</dbReference>
<evidence type="ECO:0000259" key="3">
    <source>
        <dbReference type="PROSITE" id="PS51186"/>
    </source>
</evidence>
<dbReference type="CDD" id="cd04301">
    <property type="entry name" value="NAT_SF"/>
    <property type="match status" value="1"/>
</dbReference>
<keyword evidence="2" id="KW-0012">Acyltransferase</keyword>
<dbReference type="RefSeq" id="WP_183440414.1">
    <property type="nucleotide sequence ID" value="NZ_JACHXD010000003.1"/>
</dbReference>
<evidence type="ECO:0000313" key="5">
    <source>
        <dbReference type="Proteomes" id="UP000541535"/>
    </source>
</evidence>
<dbReference type="GO" id="GO:0005840">
    <property type="term" value="C:ribosome"/>
    <property type="evidence" value="ECO:0007669"/>
    <property type="project" value="UniProtKB-KW"/>
</dbReference>
<proteinExistence type="predicted"/>
<dbReference type="GO" id="GO:0016747">
    <property type="term" value="F:acyltransferase activity, transferring groups other than amino-acyl groups"/>
    <property type="evidence" value="ECO:0007669"/>
    <property type="project" value="InterPro"/>
</dbReference>
<dbReference type="InterPro" id="IPR016181">
    <property type="entry name" value="Acyl_CoA_acyltransferase"/>
</dbReference>
<keyword evidence="5" id="KW-1185">Reference proteome</keyword>
<protein>
    <submittedName>
        <fullName evidence="4">Ribosomal protein S18 acetylase RimI-like enzyme</fullName>
    </submittedName>
</protein>
<evidence type="ECO:0000313" key="4">
    <source>
        <dbReference type="EMBL" id="MBB3118511.1"/>
    </source>
</evidence>
<dbReference type="AlphaFoldDB" id="A0A7W5B8T9"/>
<sequence>MKELENPIWTALISAQSHLAQAAGAALCFPSDIAPFGAVAEPDLLLDDEALLRIGAGNYFLGALPRLASGWQLKELGAVLQMVYQGGALAAPPAAAICELAADDPAMQALTALAFPGYFRPRTGELGRYIGLREAGRLIALSGERMDLGRWREISAVCTHPEHTGRGHARLLVSHIMHGMLEQGVTPMLHVGAANARARALYQSMGFAPTRELRHAQLTK</sequence>
<dbReference type="EMBL" id="JACHXD010000003">
    <property type="protein sequence ID" value="MBB3118511.1"/>
    <property type="molecule type" value="Genomic_DNA"/>
</dbReference>
<feature type="domain" description="N-acetyltransferase" evidence="3">
    <location>
        <begin position="95"/>
        <end position="220"/>
    </location>
</feature>
<dbReference type="InterPro" id="IPR050680">
    <property type="entry name" value="YpeA/RimI_acetyltransf"/>
</dbReference>
<evidence type="ECO:0000256" key="2">
    <source>
        <dbReference type="ARBA" id="ARBA00023315"/>
    </source>
</evidence>
<dbReference type="PANTHER" id="PTHR43420:SF3">
    <property type="entry name" value="N-ACETYLTRANSFERASE DOMAIN-CONTAINING PROTEIN"/>
    <property type="match status" value="1"/>
</dbReference>
<dbReference type="Proteomes" id="UP000541535">
    <property type="component" value="Unassembled WGS sequence"/>
</dbReference>
<dbReference type="InterPro" id="IPR013653">
    <property type="entry name" value="GCN5-like_dom"/>
</dbReference>
<reference evidence="4 5" key="1">
    <citation type="submission" date="2020-08" db="EMBL/GenBank/DDBJ databases">
        <title>Genomic Encyclopedia of Type Strains, Phase III (KMG-III): the genomes of soil and plant-associated and newly described type strains.</title>
        <authorList>
            <person name="Whitman W."/>
        </authorList>
    </citation>
    <scope>NUCLEOTIDE SEQUENCE [LARGE SCALE GENOMIC DNA]</scope>
    <source>
        <strain evidence="4 5">CECT 8897</strain>
    </source>
</reference>
<accession>A0A7W5B8T9</accession>
<comment type="caution">
    <text evidence="4">The sequence shown here is derived from an EMBL/GenBank/DDBJ whole genome shotgun (WGS) entry which is preliminary data.</text>
</comment>
<name>A0A7W5B8T9_9BURK</name>
<keyword evidence="4" id="KW-0687">Ribonucleoprotein</keyword>
<dbReference type="PROSITE" id="PS51186">
    <property type="entry name" value="GNAT"/>
    <property type="match status" value="1"/>
</dbReference>
<keyword evidence="4" id="KW-0689">Ribosomal protein</keyword>
<keyword evidence="1" id="KW-0808">Transferase</keyword>